<evidence type="ECO:0000313" key="2">
    <source>
        <dbReference type="Proteomes" id="UP000220922"/>
    </source>
</evidence>
<dbReference type="Proteomes" id="UP000220922">
    <property type="component" value="Unassembled WGS sequence"/>
</dbReference>
<gene>
    <name evidence="1" type="ORF">A9Q02_09330</name>
</gene>
<sequence>MSDTNLSPLLALRIIQALGGPGTPPEEGLQHFSVGLDPYLNVLDDEYLDRYIQYGGASFKMVVGIYGGGKTHFLYSLRDRARAKHYAVSYVSLKSSGESPFYALDLVYKAIAAGLLPPDDGTDQHIDRGIRSFLRAWYGKRLQTYQTQEMSLDRARECLADDIRQIDLPNLNYRTAVRKALESYHNNRQEAFDQVCQWLQGEGFDRRALQHYGINQKLDRSTAFPMIRAMVRMVRELGYSGLVVLLDEAERIPSLSTRNREQLLSNLREMIDECGQSSFEGMFIVYAVPDQNFLEGRTQVYEALKQRLSTVFTEINPTGVKVMLEQTVGDHTMFLHTLGTKLAQIYEVAYQCSFDAQELNEMVIMVADWAEDQRFGDEGYKRLFVQTMVAGLHYLNHHGICPTLTEITRKP</sequence>
<dbReference type="EMBL" id="LYXE01000036">
    <property type="protein sequence ID" value="PDW00581.1"/>
    <property type="molecule type" value="Genomic_DNA"/>
</dbReference>
<organism evidence="1 2">
    <name type="scientific">Candidatus Chloroploca asiatica</name>
    <dbReference type="NCBI Taxonomy" id="1506545"/>
    <lineage>
        <taxon>Bacteria</taxon>
        <taxon>Bacillati</taxon>
        <taxon>Chloroflexota</taxon>
        <taxon>Chloroflexia</taxon>
        <taxon>Chloroflexales</taxon>
        <taxon>Chloroflexineae</taxon>
        <taxon>Oscillochloridaceae</taxon>
        <taxon>Candidatus Chloroploca</taxon>
    </lineage>
</organism>
<comment type="caution">
    <text evidence="1">The sequence shown here is derived from an EMBL/GenBank/DDBJ whole genome shotgun (WGS) entry which is preliminary data.</text>
</comment>
<accession>A0A2H3LDD0</accession>
<dbReference type="RefSeq" id="WP_097650909.1">
    <property type="nucleotide sequence ID" value="NZ_LYXE01000036.1"/>
</dbReference>
<dbReference type="InterPro" id="IPR021228">
    <property type="entry name" value="BrxD"/>
</dbReference>
<proteinExistence type="predicted"/>
<keyword evidence="2" id="KW-1185">Reference proteome</keyword>
<dbReference type="AlphaFoldDB" id="A0A2H3LDD0"/>
<name>A0A2H3LDD0_9CHLR</name>
<dbReference type="Pfam" id="PF10923">
    <property type="entry name" value="BrxC_BrxD"/>
    <property type="match status" value="1"/>
</dbReference>
<evidence type="ECO:0000313" key="1">
    <source>
        <dbReference type="EMBL" id="PDW00581.1"/>
    </source>
</evidence>
<reference evidence="1 2" key="1">
    <citation type="submission" date="2016-05" db="EMBL/GenBank/DDBJ databases">
        <authorList>
            <person name="Lavstsen T."/>
            <person name="Jespersen J.S."/>
        </authorList>
    </citation>
    <scope>NUCLEOTIDE SEQUENCE [LARGE SCALE GENOMIC DNA]</scope>
    <source>
        <strain evidence="1 2">B7-9</strain>
    </source>
</reference>
<protein>
    <submittedName>
        <fullName evidence="1">Uncharacterized protein</fullName>
    </submittedName>
</protein>
<dbReference type="InterPro" id="IPR027417">
    <property type="entry name" value="P-loop_NTPase"/>
</dbReference>
<dbReference type="SUPFAM" id="SSF52540">
    <property type="entry name" value="P-loop containing nucleoside triphosphate hydrolases"/>
    <property type="match status" value="1"/>
</dbReference>
<dbReference type="OrthoDB" id="9772976at2"/>